<evidence type="ECO:0000313" key="1">
    <source>
        <dbReference type="EMBL" id="ALT68997.1"/>
    </source>
</evidence>
<dbReference type="Proteomes" id="UP000067738">
    <property type="component" value="Chromosome"/>
</dbReference>
<evidence type="ECO:0008006" key="3">
    <source>
        <dbReference type="Google" id="ProtNLM"/>
    </source>
</evidence>
<accession>A0A0U2SJ76</accession>
<dbReference type="RefSeq" id="WP_157064680.1">
    <property type="nucleotide sequence ID" value="NZ_CP011266.1"/>
</dbReference>
<name>A0A0U2SJ76_9EURY</name>
<proteinExistence type="predicted"/>
<gene>
    <name evidence="1" type="ORF">sm9_1216</name>
</gene>
<organism evidence="1 2">
    <name type="scientific">Methanobrevibacter millerae</name>
    <dbReference type="NCBI Taxonomy" id="230361"/>
    <lineage>
        <taxon>Archaea</taxon>
        <taxon>Methanobacteriati</taxon>
        <taxon>Methanobacteriota</taxon>
        <taxon>Methanomada group</taxon>
        <taxon>Methanobacteria</taxon>
        <taxon>Methanobacteriales</taxon>
        <taxon>Methanobacteriaceae</taxon>
        <taxon>Methanobrevibacter</taxon>
    </lineage>
</organism>
<dbReference type="PATRIC" id="fig|230361.4.peg.1259"/>
<protein>
    <recommendedName>
        <fullName evidence="3">TPR repeat-containing protein</fullName>
    </recommendedName>
</protein>
<dbReference type="EMBL" id="CP011266">
    <property type="protein sequence ID" value="ALT68997.1"/>
    <property type="molecule type" value="Genomic_DNA"/>
</dbReference>
<dbReference type="GeneID" id="43131711"/>
<dbReference type="KEGG" id="mmil:sm9_1216"/>
<reference evidence="1 2" key="1">
    <citation type="submission" date="2015-04" db="EMBL/GenBank/DDBJ databases">
        <title>The complete genome sequence of the rumen methanogen Methanobrevibacter millerae SM9.</title>
        <authorList>
            <person name="Leahy S.C."/>
            <person name="Kelly W.J."/>
            <person name="Pacheco D.M."/>
            <person name="Li D."/>
            <person name="Altermann E."/>
            <person name="Attwood G.T."/>
        </authorList>
    </citation>
    <scope>NUCLEOTIDE SEQUENCE [LARGE SCALE GENOMIC DNA]</scope>
    <source>
        <strain evidence="1 2">SM9</strain>
    </source>
</reference>
<dbReference type="AlphaFoldDB" id="A0A0U2SJ76"/>
<sequence length="45" mass="5209">MIYENKARMLYDWASQLLEEDKPDEAKQVIRRAIGSIPRDSVGKS</sequence>
<evidence type="ECO:0000313" key="2">
    <source>
        <dbReference type="Proteomes" id="UP000067738"/>
    </source>
</evidence>
<keyword evidence="2" id="KW-1185">Reference proteome</keyword>